<proteinExistence type="predicted"/>
<reference evidence="2 3" key="1">
    <citation type="submission" date="2016-07" db="EMBL/GenBank/DDBJ databases">
        <title>Pervasive Adenine N6-methylation of Active Genes in Fungi.</title>
        <authorList>
            <consortium name="DOE Joint Genome Institute"/>
            <person name="Mondo S.J."/>
            <person name="Dannebaum R.O."/>
            <person name="Kuo R.C."/>
            <person name="Labutti K."/>
            <person name="Haridas S."/>
            <person name="Kuo A."/>
            <person name="Salamov A."/>
            <person name="Ahrendt S.R."/>
            <person name="Lipzen A."/>
            <person name="Sullivan W."/>
            <person name="Andreopoulos W.B."/>
            <person name="Clum A."/>
            <person name="Lindquist E."/>
            <person name="Daum C."/>
            <person name="Ramamoorthy G.K."/>
            <person name="Gryganskyi A."/>
            <person name="Culley D."/>
            <person name="Magnuson J.K."/>
            <person name="James T.Y."/>
            <person name="O'Malley M.A."/>
            <person name="Stajich J.E."/>
            <person name="Spatafora J.W."/>
            <person name="Visel A."/>
            <person name="Grigoriev I.V."/>
        </authorList>
    </citation>
    <scope>NUCLEOTIDE SEQUENCE [LARGE SCALE GENOMIC DNA]</scope>
    <source>
        <strain evidence="2 3">CBS 115471</strain>
    </source>
</reference>
<feature type="transmembrane region" description="Helical" evidence="1">
    <location>
        <begin position="99"/>
        <end position="122"/>
    </location>
</feature>
<keyword evidence="1" id="KW-0472">Membrane</keyword>
<keyword evidence="3" id="KW-1185">Reference proteome</keyword>
<name>A0A1Y1Z5N5_9PLEO</name>
<dbReference type="Proteomes" id="UP000193144">
    <property type="component" value="Unassembled WGS sequence"/>
</dbReference>
<gene>
    <name evidence="2" type="ORF">BCR34DRAFT_590866</name>
</gene>
<keyword evidence="1" id="KW-0812">Transmembrane</keyword>
<dbReference type="EMBL" id="MCFA01000124">
    <property type="protein sequence ID" value="ORY05560.1"/>
    <property type="molecule type" value="Genomic_DNA"/>
</dbReference>
<organism evidence="2 3">
    <name type="scientific">Clohesyomyces aquaticus</name>
    <dbReference type="NCBI Taxonomy" id="1231657"/>
    <lineage>
        <taxon>Eukaryota</taxon>
        <taxon>Fungi</taxon>
        <taxon>Dikarya</taxon>
        <taxon>Ascomycota</taxon>
        <taxon>Pezizomycotina</taxon>
        <taxon>Dothideomycetes</taxon>
        <taxon>Pleosporomycetidae</taxon>
        <taxon>Pleosporales</taxon>
        <taxon>Lindgomycetaceae</taxon>
        <taxon>Clohesyomyces</taxon>
    </lineage>
</organism>
<dbReference type="AlphaFoldDB" id="A0A1Y1Z5N5"/>
<protein>
    <submittedName>
        <fullName evidence="2">Uncharacterized protein</fullName>
    </submittedName>
</protein>
<accession>A0A1Y1Z5N5</accession>
<evidence type="ECO:0000256" key="1">
    <source>
        <dbReference type="SAM" id="Phobius"/>
    </source>
</evidence>
<keyword evidence="1" id="KW-1133">Transmembrane helix</keyword>
<evidence type="ECO:0000313" key="2">
    <source>
        <dbReference type="EMBL" id="ORY05560.1"/>
    </source>
</evidence>
<sequence length="245" mass="27798">MSYVRILTSLPSSIVTNQTTRTAYVVVLGLKIKEQLTLIDCIKSSQMLANSPLLILIALCDLAIATPIRYVHLQLHVQTGSDRFMDNFKGKPRQPRIQMLYTLVSATYLSSMAAALAATVVTQRRLVKFLAKQVDTSLRESAELSQSLVVFRERLESVDQTLQSVLQQTMWEREATKGQSQMLFRLIGRAENKWSKKFAERTCKDSIRMSTISGVTLFFLSGTFLRRTWPYWVVTTVFTALVFSV</sequence>
<evidence type="ECO:0000313" key="3">
    <source>
        <dbReference type="Proteomes" id="UP000193144"/>
    </source>
</evidence>
<comment type="caution">
    <text evidence="2">The sequence shown here is derived from an EMBL/GenBank/DDBJ whole genome shotgun (WGS) entry which is preliminary data.</text>
</comment>